<evidence type="ECO:0000313" key="8">
    <source>
        <dbReference type="EMBL" id="KAK8034114.1"/>
    </source>
</evidence>
<evidence type="ECO:0000256" key="4">
    <source>
        <dbReference type="ARBA" id="ARBA00022723"/>
    </source>
</evidence>
<dbReference type="InterPro" id="IPR017972">
    <property type="entry name" value="Cyt_P450_CS"/>
</dbReference>
<keyword evidence="7" id="KW-0732">Signal</keyword>
<evidence type="ECO:0000256" key="6">
    <source>
        <dbReference type="RuleBase" id="RU000461"/>
    </source>
</evidence>
<dbReference type="PANTHER" id="PTHR24305">
    <property type="entry name" value="CYTOCHROME P450"/>
    <property type="match status" value="1"/>
</dbReference>
<dbReference type="InterPro" id="IPR050121">
    <property type="entry name" value="Cytochrome_P450_monoxygenase"/>
</dbReference>
<keyword evidence="6" id="KW-0560">Oxidoreductase</keyword>
<evidence type="ECO:0000256" key="2">
    <source>
        <dbReference type="ARBA" id="ARBA00010617"/>
    </source>
</evidence>
<dbReference type="PROSITE" id="PS00086">
    <property type="entry name" value="CYTOCHROME_P450"/>
    <property type="match status" value="1"/>
</dbReference>
<comment type="caution">
    <text evidence="8">The sequence shown here is derived from an EMBL/GenBank/DDBJ whole genome shotgun (WGS) entry which is preliminary data.</text>
</comment>
<dbReference type="InterPro" id="IPR002401">
    <property type="entry name" value="Cyt_P450_E_grp-I"/>
</dbReference>
<organism evidence="8 9">
    <name type="scientific">Apiospora rasikravindrae</name>
    <dbReference type="NCBI Taxonomy" id="990691"/>
    <lineage>
        <taxon>Eukaryota</taxon>
        <taxon>Fungi</taxon>
        <taxon>Dikarya</taxon>
        <taxon>Ascomycota</taxon>
        <taxon>Pezizomycotina</taxon>
        <taxon>Sordariomycetes</taxon>
        <taxon>Xylariomycetidae</taxon>
        <taxon>Amphisphaeriales</taxon>
        <taxon>Apiosporaceae</taxon>
        <taxon>Apiospora</taxon>
    </lineage>
</organism>
<keyword evidence="3 6" id="KW-0349">Heme</keyword>
<keyword evidence="9" id="KW-1185">Reference proteome</keyword>
<evidence type="ECO:0000256" key="7">
    <source>
        <dbReference type="SAM" id="SignalP"/>
    </source>
</evidence>
<evidence type="ECO:0000256" key="3">
    <source>
        <dbReference type="ARBA" id="ARBA00022617"/>
    </source>
</evidence>
<keyword evidence="5 6" id="KW-0408">Iron</keyword>
<evidence type="ECO:0000313" key="9">
    <source>
        <dbReference type="Proteomes" id="UP001444661"/>
    </source>
</evidence>
<proteinExistence type="inferred from homology"/>
<evidence type="ECO:0000256" key="5">
    <source>
        <dbReference type="ARBA" id="ARBA00023004"/>
    </source>
</evidence>
<dbReference type="Proteomes" id="UP001444661">
    <property type="component" value="Unassembled WGS sequence"/>
</dbReference>
<gene>
    <name evidence="8" type="ORF">PG993_009109</name>
</gene>
<protein>
    <recommendedName>
        <fullName evidence="10">Cytochrome P450</fullName>
    </recommendedName>
</protein>
<keyword evidence="4 6" id="KW-0479">Metal-binding</keyword>
<name>A0ABR1SK98_9PEZI</name>
<dbReference type="Gene3D" id="1.10.630.10">
    <property type="entry name" value="Cytochrome P450"/>
    <property type="match status" value="1"/>
</dbReference>
<feature type="signal peptide" evidence="7">
    <location>
        <begin position="1"/>
        <end position="17"/>
    </location>
</feature>
<dbReference type="Pfam" id="PF00067">
    <property type="entry name" value="p450"/>
    <property type="match status" value="1"/>
</dbReference>
<evidence type="ECO:0008006" key="10">
    <source>
        <dbReference type="Google" id="ProtNLM"/>
    </source>
</evidence>
<dbReference type="PRINTS" id="PR00463">
    <property type="entry name" value="EP450I"/>
</dbReference>
<keyword evidence="6" id="KW-0503">Monooxygenase</keyword>
<dbReference type="PANTHER" id="PTHR24305:SF166">
    <property type="entry name" value="CYTOCHROME P450 12A4, MITOCHONDRIAL-RELATED"/>
    <property type="match status" value="1"/>
</dbReference>
<comment type="similarity">
    <text evidence="2 6">Belongs to the cytochrome P450 family.</text>
</comment>
<dbReference type="InterPro" id="IPR001128">
    <property type="entry name" value="Cyt_P450"/>
</dbReference>
<dbReference type="InterPro" id="IPR036396">
    <property type="entry name" value="Cyt_P450_sf"/>
</dbReference>
<reference evidence="8 9" key="1">
    <citation type="submission" date="2023-01" db="EMBL/GenBank/DDBJ databases">
        <title>Analysis of 21 Apiospora genomes using comparative genomics revels a genus with tremendous synthesis potential of carbohydrate active enzymes and secondary metabolites.</title>
        <authorList>
            <person name="Sorensen T."/>
        </authorList>
    </citation>
    <scope>NUCLEOTIDE SEQUENCE [LARGE SCALE GENOMIC DNA]</scope>
    <source>
        <strain evidence="8 9">CBS 33761</strain>
    </source>
</reference>
<evidence type="ECO:0000256" key="1">
    <source>
        <dbReference type="ARBA" id="ARBA00001971"/>
    </source>
</evidence>
<dbReference type="SUPFAM" id="SSF48264">
    <property type="entry name" value="Cytochrome P450"/>
    <property type="match status" value="1"/>
</dbReference>
<dbReference type="EMBL" id="JAQQWK010000009">
    <property type="protein sequence ID" value="KAK8034114.1"/>
    <property type="molecule type" value="Genomic_DNA"/>
</dbReference>
<accession>A0ABR1SK98</accession>
<comment type="cofactor">
    <cofactor evidence="1">
        <name>heme</name>
        <dbReference type="ChEBI" id="CHEBI:30413"/>
    </cofactor>
</comment>
<feature type="chain" id="PRO_5046812203" description="Cytochrome P450" evidence="7">
    <location>
        <begin position="18"/>
        <end position="514"/>
    </location>
</feature>
<sequence>MLLLLLMLQALIRRLYFSPVAKFRGPFLARVSRLYEAYHVLVKDDWYENLKSLHEKYGPVVRIGPDELHIADPEFCLDFRRRPDLRKCSNYYGLDSTVLGGLADPRNHLQRKSVIQPLFTGDTLARYSAAELNVHAGNLHEKLSEAASQHDQSGTNLTFILWALTNDIMTSYIFGERMGYLAAPDLAAVHDSTRAYNAIDLATVLRTMSPVKMLFDPLPVLRRLSVLGWIDKVQSEPLLLPLLCVKYGLTGSSSTQLISTRLAHTSNSNSTTQHEKGDEKSILAYLWRQLGGDSQLVTHEMAHAVFIGNESLLSNLTFLLHQMIENPRCVRVLRKELDSLDIDTYGHQVWRDPKVLQLPYLDALCRESTRLSSPGWHRQPRQSTEPVLYKDNITIPAMVSISFTPRMLEHDATLFEEPDSFIPERWLGNNRETQILRKNSVTWGTGTRTCLGQYLSRHVLKKALVCIVYGFDMSLFDAERDVEEGFRYLNTYPKKGKAGYMRVRVASRFATSEP</sequence>